<accession>A0ACC2UFW3</accession>
<protein>
    <submittedName>
        <fullName evidence="1">Elongator subunit elp4</fullName>
    </submittedName>
</protein>
<dbReference type="EMBL" id="QTSX02000744">
    <property type="protein sequence ID" value="KAJ9085792.1"/>
    <property type="molecule type" value="Genomic_DNA"/>
</dbReference>
<comment type="caution">
    <text evidence="1">The sequence shown here is derived from an EMBL/GenBank/DDBJ whole genome shotgun (WGS) entry which is preliminary data.</text>
</comment>
<evidence type="ECO:0000313" key="2">
    <source>
        <dbReference type="Proteomes" id="UP001165960"/>
    </source>
</evidence>
<keyword evidence="2" id="KW-1185">Reference proteome</keyword>
<organism evidence="1 2">
    <name type="scientific">Entomophthora muscae</name>
    <dbReference type="NCBI Taxonomy" id="34485"/>
    <lineage>
        <taxon>Eukaryota</taxon>
        <taxon>Fungi</taxon>
        <taxon>Fungi incertae sedis</taxon>
        <taxon>Zoopagomycota</taxon>
        <taxon>Entomophthoromycotina</taxon>
        <taxon>Entomophthoromycetes</taxon>
        <taxon>Entomophthorales</taxon>
        <taxon>Entomophthoraceae</taxon>
        <taxon>Entomophthora</taxon>
    </lineage>
</organism>
<name>A0ACC2UFW3_9FUNG</name>
<proteinExistence type="predicted"/>
<gene>
    <name evidence="1" type="primary">ELP4_2</name>
    <name evidence="1" type="ORF">DSO57_1010344</name>
</gene>
<evidence type="ECO:0000313" key="1">
    <source>
        <dbReference type="EMBL" id="KAJ9085792.1"/>
    </source>
</evidence>
<sequence length="260" mass="28340">MSSFKRNIQPGKINSPENKNPSVARAPSAVALPKGTKLSPHHTQLLLTSTGISSLDGVIGGGLPIGTLGLVITDQCTSYARTALSYYISQGIMHQHEIAVIAASEELNVDGGSLKWLDSLPGPFKVSSSSSEAPVKRAEDLASSNDSLTIAWRYKNLPKINSGVYEALKKANKPWFYYCLYQACVELRARKLMHWYLGPQILSASGVVPYCHTFDLTSPLSDEIKKETPIEVVLLNQESSDLYYSLALEKIKKIIEEGGA</sequence>
<dbReference type="Proteomes" id="UP001165960">
    <property type="component" value="Unassembled WGS sequence"/>
</dbReference>
<reference evidence="1" key="1">
    <citation type="submission" date="2022-04" db="EMBL/GenBank/DDBJ databases">
        <title>Genome of the entomopathogenic fungus Entomophthora muscae.</title>
        <authorList>
            <person name="Elya C."/>
            <person name="Lovett B.R."/>
            <person name="Lee E."/>
            <person name="Macias A.M."/>
            <person name="Hajek A.E."/>
            <person name="De Bivort B.L."/>
            <person name="Kasson M.T."/>
            <person name="De Fine Licht H.H."/>
            <person name="Stajich J.E."/>
        </authorList>
    </citation>
    <scope>NUCLEOTIDE SEQUENCE</scope>
    <source>
        <strain evidence="1">Berkeley</strain>
    </source>
</reference>